<evidence type="ECO:0000256" key="1">
    <source>
        <dbReference type="SAM" id="MobiDB-lite"/>
    </source>
</evidence>
<sequence>MSLMMGNLADLDDFGRTQHRLCRYQNLTTGTYLSKTQKTDTIATGKPREPLPFHTEAFPPDNQIETTPPSEKMSLLRPPSELQPRGKNDYLSALPVELKMEIMEYLTYEECMALAATSWRMRILEQGTMKTSWRKQQAIRLVSQLRGGDKYYGYQICIDGCGQLLREDCFLTMMAWSEEVATRSTWGADICLKVHDTCVECLQRDGTLDTLFFRQMRKLQTRLWSSSHEGLAAENDKSYEQMYGEIGYLRRRCSCCCRAKVVRPRHWCEVCQTCRACRKNWQLKYGGFCQQCADWRAEALHAYKMTTFPAPTLPLDNEAWYKDIEYHREAKDEQLIAVRELEDIEEEDVSDSA</sequence>
<dbReference type="Proteomes" id="UP000007796">
    <property type="component" value="Unassembled WGS sequence"/>
</dbReference>
<keyword evidence="4" id="KW-1185">Reference proteome</keyword>
<dbReference type="RefSeq" id="XP_014175368.1">
    <property type="nucleotide sequence ID" value="XM_014319893.1"/>
</dbReference>
<dbReference type="GeneID" id="25977112"/>
<dbReference type="InterPro" id="IPR001810">
    <property type="entry name" value="F-box_dom"/>
</dbReference>
<gene>
    <name evidence="3" type="ORF">CMQ_3955</name>
</gene>
<dbReference type="InterPro" id="IPR036047">
    <property type="entry name" value="F-box-like_dom_sf"/>
</dbReference>
<evidence type="ECO:0000313" key="4">
    <source>
        <dbReference type="Proteomes" id="UP000007796"/>
    </source>
</evidence>
<dbReference type="InParanoid" id="F0XAT8"/>
<proteinExistence type="predicted"/>
<reference evidence="3 4" key="1">
    <citation type="journal article" date="2011" name="Proc. Natl. Acad. Sci. U.S.A.">
        <title>Genome and transcriptome analyses of the mountain pine beetle-fungal symbiont Grosmannia clavigera, a lodgepole pine pathogen.</title>
        <authorList>
            <person name="DiGuistini S."/>
            <person name="Wang Y."/>
            <person name="Liao N.Y."/>
            <person name="Taylor G."/>
            <person name="Tanguay P."/>
            <person name="Feau N."/>
            <person name="Henrissat B."/>
            <person name="Chan S.K."/>
            <person name="Hesse-Orce U."/>
            <person name="Alamouti S.M."/>
            <person name="Tsui C.K.M."/>
            <person name="Docking R.T."/>
            <person name="Levasseur A."/>
            <person name="Haridas S."/>
            <person name="Robertson G."/>
            <person name="Birol I."/>
            <person name="Holt R.A."/>
            <person name="Marra M.A."/>
            <person name="Hamelin R.C."/>
            <person name="Hirst M."/>
            <person name="Jones S.J.M."/>
            <person name="Bohlmann J."/>
            <person name="Breuil C."/>
        </authorList>
    </citation>
    <scope>NUCLEOTIDE SEQUENCE [LARGE SCALE GENOMIC DNA]</scope>
    <source>
        <strain evidence="4">kw1407 / UAMH 11150</strain>
    </source>
</reference>
<dbReference type="HOGENOM" id="CLU_785393_0_0_1"/>
<dbReference type="SUPFAM" id="SSF81383">
    <property type="entry name" value="F-box domain"/>
    <property type="match status" value="1"/>
</dbReference>
<dbReference type="EMBL" id="GL629735">
    <property type="protein sequence ID" value="EFX05886.1"/>
    <property type="molecule type" value="Genomic_DNA"/>
</dbReference>
<evidence type="ECO:0000259" key="2">
    <source>
        <dbReference type="PROSITE" id="PS50181"/>
    </source>
</evidence>
<dbReference type="AlphaFoldDB" id="F0XAT8"/>
<name>F0XAT8_GROCL</name>
<organism evidence="4">
    <name type="scientific">Grosmannia clavigera (strain kw1407 / UAMH 11150)</name>
    <name type="common">Blue stain fungus</name>
    <name type="synonym">Graphiocladiella clavigera</name>
    <dbReference type="NCBI Taxonomy" id="655863"/>
    <lineage>
        <taxon>Eukaryota</taxon>
        <taxon>Fungi</taxon>
        <taxon>Dikarya</taxon>
        <taxon>Ascomycota</taxon>
        <taxon>Pezizomycotina</taxon>
        <taxon>Sordariomycetes</taxon>
        <taxon>Sordariomycetidae</taxon>
        <taxon>Ophiostomatales</taxon>
        <taxon>Ophiostomataceae</taxon>
        <taxon>Leptographium</taxon>
    </lineage>
</organism>
<evidence type="ECO:0000313" key="3">
    <source>
        <dbReference type="EMBL" id="EFX05886.1"/>
    </source>
</evidence>
<feature type="region of interest" description="Disordered" evidence="1">
    <location>
        <begin position="43"/>
        <end position="83"/>
    </location>
</feature>
<dbReference type="PROSITE" id="PS50181">
    <property type="entry name" value="FBOX"/>
    <property type="match status" value="1"/>
</dbReference>
<protein>
    <submittedName>
        <fullName evidence="3">F-box domain containing protein</fullName>
    </submittedName>
</protein>
<accession>F0XAT8</accession>
<feature type="domain" description="F-box" evidence="2">
    <location>
        <begin position="88"/>
        <end position="136"/>
    </location>
</feature>